<sequence length="63" mass="7245">EGSLFSSYQIPRIITSCQREGKVLKGKETWFSQPTDSRINTFSFLFPFVVSTYKEDTFSLSIV</sequence>
<organism evidence="1">
    <name type="scientific">Solanum chacoense</name>
    <name type="common">Chaco potato</name>
    <dbReference type="NCBI Taxonomy" id="4108"/>
    <lineage>
        <taxon>Eukaryota</taxon>
        <taxon>Viridiplantae</taxon>
        <taxon>Streptophyta</taxon>
        <taxon>Embryophyta</taxon>
        <taxon>Tracheophyta</taxon>
        <taxon>Spermatophyta</taxon>
        <taxon>Magnoliopsida</taxon>
        <taxon>eudicotyledons</taxon>
        <taxon>Gunneridae</taxon>
        <taxon>Pentapetalae</taxon>
        <taxon>asterids</taxon>
        <taxon>lamiids</taxon>
        <taxon>Solanales</taxon>
        <taxon>Solanaceae</taxon>
        <taxon>Solanoideae</taxon>
        <taxon>Solaneae</taxon>
        <taxon>Solanum</taxon>
    </lineage>
</organism>
<name>A0A0V0GW68_SOLCH</name>
<feature type="non-terminal residue" evidence="1">
    <location>
        <position position="1"/>
    </location>
</feature>
<dbReference type="EMBL" id="GEDG01031334">
    <property type="protein sequence ID" value="JAP11435.1"/>
    <property type="molecule type" value="Transcribed_RNA"/>
</dbReference>
<reference evidence="1" key="1">
    <citation type="submission" date="2015-12" db="EMBL/GenBank/DDBJ databases">
        <title>Gene expression during late stages of embryo sac development: a critical building block for successful pollen-pistil interactions.</title>
        <authorList>
            <person name="Liu Y."/>
            <person name="Joly V."/>
            <person name="Sabar M."/>
            <person name="Matton D.P."/>
        </authorList>
    </citation>
    <scope>NUCLEOTIDE SEQUENCE</scope>
</reference>
<accession>A0A0V0GW68</accession>
<evidence type="ECO:0000313" key="1">
    <source>
        <dbReference type="EMBL" id="JAP11435.1"/>
    </source>
</evidence>
<dbReference type="AlphaFoldDB" id="A0A0V0GW68"/>
<protein>
    <submittedName>
        <fullName evidence="1">Putative ovule protein</fullName>
    </submittedName>
</protein>
<proteinExistence type="predicted"/>